<dbReference type="HAMAP" id="MF_01925">
    <property type="entry name" value="P5C_reductase"/>
    <property type="match status" value="1"/>
</dbReference>
<dbReference type="PANTHER" id="PTHR11645:SF0">
    <property type="entry name" value="PYRROLINE-5-CARBOXYLATE REDUCTASE 3"/>
    <property type="match status" value="1"/>
</dbReference>
<dbReference type="PIRSF" id="PIRSF000193">
    <property type="entry name" value="Pyrrol-5-carb_rd"/>
    <property type="match status" value="1"/>
</dbReference>
<dbReference type="Gene3D" id="3.40.50.720">
    <property type="entry name" value="NAD(P)-binding Rossmann-like Domain"/>
    <property type="match status" value="1"/>
</dbReference>
<dbReference type="GO" id="GO:0055129">
    <property type="term" value="P:L-proline biosynthetic process"/>
    <property type="evidence" value="ECO:0007669"/>
    <property type="project" value="TreeGrafter"/>
</dbReference>
<protein>
    <submittedName>
        <fullName evidence="6">Pyrroline-5-carboxylate reductase</fullName>
        <ecNumber evidence="6">1.5.1.2</ecNumber>
    </submittedName>
</protein>
<organism evidence="6">
    <name type="scientific">hydrothermal vent metagenome</name>
    <dbReference type="NCBI Taxonomy" id="652676"/>
    <lineage>
        <taxon>unclassified sequences</taxon>
        <taxon>metagenomes</taxon>
        <taxon>ecological metagenomes</taxon>
    </lineage>
</organism>
<dbReference type="Pfam" id="PF03807">
    <property type="entry name" value="F420_oxidored"/>
    <property type="match status" value="1"/>
</dbReference>
<dbReference type="InterPro" id="IPR029036">
    <property type="entry name" value="P5CR_dimer"/>
</dbReference>
<dbReference type="EMBL" id="FPIB01000002">
    <property type="protein sequence ID" value="SFV89730.1"/>
    <property type="molecule type" value="Genomic_DNA"/>
</dbReference>
<evidence type="ECO:0000256" key="2">
    <source>
        <dbReference type="ARBA" id="ARBA00022857"/>
    </source>
</evidence>
<dbReference type="GO" id="GO:0004735">
    <property type="term" value="F:pyrroline-5-carboxylate reductase activity"/>
    <property type="evidence" value="ECO:0007669"/>
    <property type="project" value="UniProtKB-EC"/>
</dbReference>
<dbReference type="NCBIfam" id="NF008839">
    <property type="entry name" value="PRK11880.2-4"/>
    <property type="match status" value="1"/>
</dbReference>
<dbReference type="PANTHER" id="PTHR11645">
    <property type="entry name" value="PYRROLINE-5-CARBOXYLATE REDUCTASE"/>
    <property type="match status" value="1"/>
</dbReference>
<sequence>MQTITFIGNGNMALSIAQGLKDKYNIEVVGRNSDHLDTFEKSLGKKVQKQLLEEFDITDKTLLFCVKPGNLEEVAKQLKGKAKLLISILAGVPVEKLKKKLKSKAYIRAMPNLAASVGASMTTLTGDADHREEAEVLLRGAGEVLWLESEKALDIATALAGSGPAYLALIAEALADGAVKEGLGREDAMAVMRGLFGGFGKLIQDVHPALLKDGVMSAGGTTAAGYNALEKGNVRAACMEAVESAYQKAVILSH</sequence>
<dbReference type="AlphaFoldDB" id="A0A1W1E732"/>
<dbReference type="Pfam" id="PF14748">
    <property type="entry name" value="P5CR_dimer"/>
    <property type="match status" value="1"/>
</dbReference>
<evidence type="ECO:0000313" key="6">
    <source>
        <dbReference type="EMBL" id="SFV89730.1"/>
    </source>
</evidence>
<evidence type="ECO:0000259" key="5">
    <source>
        <dbReference type="Pfam" id="PF14748"/>
    </source>
</evidence>
<comment type="similarity">
    <text evidence="1">Belongs to the pyrroline-5-carboxylate reductase family.</text>
</comment>
<keyword evidence="2" id="KW-0521">NADP</keyword>
<dbReference type="InterPro" id="IPR036291">
    <property type="entry name" value="NAD(P)-bd_dom_sf"/>
</dbReference>
<evidence type="ECO:0000259" key="4">
    <source>
        <dbReference type="Pfam" id="PF03807"/>
    </source>
</evidence>
<dbReference type="NCBIfam" id="TIGR00112">
    <property type="entry name" value="proC"/>
    <property type="match status" value="1"/>
</dbReference>
<gene>
    <name evidence="6" type="ORF">MNB_SV-4-1464</name>
</gene>
<dbReference type="EC" id="1.5.1.2" evidence="6"/>
<dbReference type="SUPFAM" id="SSF48179">
    <property type="entry name" value="6-phosphogluconate dehydrogenase C-terminal domain-like"/>
    <property type="match status" value="1"/>
</dbReference>
<dbReference type="InterPro" id="IPR000304">
    <property type="entry name" value="Pyrroline-COOH_reductase"/>
</dbReference>
<evidence type="ECO:0000256" key="3">
    <source>
        <dbReference type="ARBA" id="ARBA00023002"/>
    </source>
</evidence>
<reference evidence="6" key="1">
    <citation type="submission" date="2016-10" db="EMBL/GenBank/DDBJ databases">
        <authorList>
            <person name="de Groot N.N."/>
        </authorList>
    </citation>
    <scope>NUCLEOTIDE SEQUENCE</scope>
</reference>
<feature type="domain" description="Pyrroline-5-carboxylate reductase catalytic N-terminal" evidence="4">
    <location>
        <begin position="3"/>
        <end position="91"/>
    </location>
</feature>
<name>A0A1W1E732_9ZZZZ</name>
<dbReference type="SUPFAM" id="SSF51735">
    <property type="entry name" value="NAD(P)-binding Rossmann-fold domains"/>
    <property type="match status" value="1"/>
</dbReference>
<accession>A0A1W1E732</accession>
<dbReference type="InterPro" id="IPR028939">
    <property type="entry name" value="P5C_Rdtase_cat_N"/>
</dbReference>
<evidence type="ECO:0000256" key="1">
    <source>
        <dbReference type="ARBA" id="ARBA00005525"/>
    </source>
</evidence>
<proteinExistence type="inferred from homology"/>
<dbReference type="Gene3D" id="1.10.3730.10">
    <property type="entry name" value="ProC C-terminal domain-like"/>
    <property type="match status" value="1"/>
</dbReference>
<dbReference type="FunFam" id="1.10.3730.10:FF:000001">
    <property type="entry name" value="Pyrroline-5-carboxylate reductase"/>
    <property type="match status" value="1"/>
</dbReference>
<feature type="domain" description="Pyrroline-5-carboxylate reductase dimerisation" evidence="5">
    <location>
        <begin position="150"/>
        <end position="249"/>
    </location>
</feature>
<keyword evidence="3 6" id="KW-0560">Oxidoreductase</keyword>
<dbReference type="InterPro" id="IPR008927">
    <property type="entry name" value="6-PGluconate_DH-like_C_sf"/>
</dbReference>